<organism evidence="1 2">
    <name type="scientific">Nyssa sinensis</name>
    <dbReference type="NCBI Taxonomy" id="561372"/>
    <lineage>
        <taxon>Eukaryota</taxon>
        <taxon>Viridiplantae</taxon>
        <taxon>Streptophyta</taxon>
        <taxon>Embryophyta</taxon>
        <taxon>Tracheophyta</taxon>
        <taxon>Spermatophyta</taxon>
        <taxon>Magnoliopsida</taxon>
        <taxon>eudicotyledons</taxon>
        <taxon>Gunneridae</taxon>
        <taxon>Pentapetalae</taxon>
        <taxon>asterids</taxon>
        <taxon>Cornales</taxon>
        <taxon>Nyssaceae</taxon>
        <taxon>Nyssa</taxon>
    </lineage>
</organism>
<keyword evidence="2" id="KW-1185">Reference proteome</keyword>
<dbReference type="EMBL" id="CM018052">
    <property type="protein sequence ID" value="KAA8515124.1"/>
    <property type="molecule type" value="Genomic_DNA"/>
</dbReference>
<sequence length="244" mass="26522">MMNPKLIAISGKVSCTSAEVRGLDLTSNCYSCYDREEDKKSGAIDARYWWEQDAATTVYVIESTLAGVMGSATRTTGDTRNGPANAPGLGGDRECVFVLKNPIKGRRIGKEDEAKASGLASGLVVHDHSLWVGRCGCWILNVTGGLMVFCQIGSCDSDGGRQRRREQQWWPESAACDGGSGPTKTKFWSQHGHISFRVVNGSCEHDTRRSGPMSDMETGIGLMAWGVDLSWVNIVDLINFHLAD</sequence>
<evidence type="ECO:0000313" key="2">
    <source>
        <dbReference type="Proteomes" id="UP000325577"/>
    </source>
</evidence>
<accession>A0A5J4ZBN7</accession>
<reference evidence="1 2" key="1">
    <citation type="submission" date="2019-09" db="EMBL/GenBank/DDBJ databases">
        <title>A chromosome-level genome assembly of the Chinese tupelo Nyssa sinensis.</title>
        <authorList>
            <person name="Yang X."/>
            <person name="Kang M."/>
            <person name="Yang Y."/>
            <person name="Xiong H."/>
            <person name="Wang M."/>
            <person name="Zhang Z."/>
            <person name="Wang Z."/>
            <person name="Wu H."/>
            <person name="Ma T."/>
            <person name="Liu J."/>
            <person name="Xi Z."/>
        </authorList>
    </citation>
    <scope>NUCLEOTIDE SEQUENCE [LARGE SCALE GENOMIC DNA]</scope>
    <source>
        <strain evidence="1">J267</strain>
        <tissue evidence="1">Leaf</tissue>
    </source>
</reference>
<name>A0A5J4ZBN7_9ASTE</name>
<dbReference type="Proteomes" id="UP000325577">
    <property type="component" value="Linkage Group LG9"/>
</dbReference>
<gene>
    <name evidence="1" type="ORF">F0562_018303</name>
</gene>
<protein>
    <submittedName>
        <fullName evidence="1">Uncharacterized protein</fullName>
    </submittedName>
</protein>
<evidence type="ECO:0000313" key="1">
    <source>
        <dbReference type="EMBL" id="KAA8515124.1"/>
    </source>
</evidence>
<proteinExistence type="predicted"/>
<dbReference type="AlphaFoldDB" id="A0A5J4ZBN7"/>